<evidence type="ECO:0000313" key="2">
    <source>
        <dbReference type="Proteomes" id="UP000439965"/>
    </source>
</evidence>
<protein>
    <submittedName>
        <fullName evidence="1">tRNA (Adenosine(37)-N6)-threonylcarbamoyltransferase complex dimerization subunit type 1 TsaB</fullName>
    </submittedName>
</protein>
<dbReference type="Gene3D" id="3.30.420.40">
    <property type="match status" value="2"/>
</dbReference>
<dbReference type="Proteomes" id="UP000439965">
    <property type="component" value="Unassembled WGS sequence"/>
</dbReference>
<gene>
    <name evidence="1" type="ORF">GTI89_17310</name>
</gene>
<accession>A0A6I4XJQ2</accession>
<dbReference type="InterPro" id="IPR043129">
    <property type="entry name" value="ATPase_NBD"/>
</dbReference>
<name>A0A6I4XJQ2_ENTGA</name>
<reference evidence="1 2" key="1">
    <citation type="submission" date="2019-04" db="EMBL/GenBank/DDBJ databases">
        <title>Step-wise assembly of the neonatal virome modulated by breast feeding.</title>
        <authorList>
            <person name="Liang G."/>
            <person name="Bushman F."/>
        </authorList>
    </citation>
    <scope>NUCLEOTIDE SEQUENCE [LARGE SCALE GENOMIC DNA]</scope>
    <source>
        <strain evidence="1 2">E3404</strain>
    </source>
</reference>
<comment type="caution">
    <text evidence="1">The sequence shown here is derived from an EMBL/GenBank/DDBJ whole genome shotgun (WGS) entry which is preliminary data.</text>
</comment>
<feature type="non-terminal residue" evidence="1">
    <location>
        <position position="1"/>
    </location>
</feature>
<dbReference type="SUPFAM" id="SSF53067">
    <property type="entry name" value="Actin-like ATPase domain"/>
    <property type="match status" value="1"/>
</dbReference>
<dbReference type="AlphaFoldDB" id="A0A6I4XJQ2"/>
<dbReference type="GO" id="GO:0016740">
    <property type="term" value="F:transferase activity"/>
    <property type="evidence" value="ECO:0007669"/>
    <property type="project" value="UniProtKB-KW"/>
</dbReference>
<sequence>ARRKNVYAGAYRFVDGVWQNELPDQHISLRELLEQLKNEPNLFFVGEDVEKFTEEIAQIIPHGEICDVPQWQIPNAAVLAALGSVAEPVENVHGFLPAYLKKVEAEENWLKTHTPNGESYVEKL</sequence>
<organism evidence="1 2">
    <name type="scientific">Enterococcus gallinarum</name>
    <dbReference type="NCBI Taxonomy" id="1353"/>
    <lineage>
        <taxon>Bacteria</taxon>
        <taxon>Bacillati</taxon>
        <taxon>Bacillota</taxon>
        <taxon>Bacilli</taxon>
        <taxon>Lactobacillales</taxon>
        <taxon>Enterococcaceae</taxon>
        <taxon>Enterococcus</taxon>
    </lineage>
</organism>
<proteinExistence type="predicted"/>
<evidence type="ECO:0000313" key="1">
    <source>
        <dbReference type="EMBL" id="MXS27803.1"/>
    </source>
</evidence>
<dbReference type="RefSeq" id="WP_419866856.1">
    <property type="nucleotide sequence ID" value="NZ_WVTI01000231.1"/>
</dbReference>
<dbReference type="EMBL" id="WVTI01000231">
    <property type="protein sequence ID" value="MXS27803.1"/>
    <property type="molecule type" value="Genomic_DNA"/>
</dbReference>
<keyword evidence="1" id="KW-0808">Transferase</keyword>